<dbReference type="PANTHER" id="PTHR46910">
    <property type="entry name" value="TRANSCRIPTION FACTOR PDR1"/>
    <property type="match status" value="1"/>
</dbReference>
<evidence type="ECO:0000256" key="6">
    <source>
        <dbReference type="SAM" id="Phobius"/>
    </source>
</evidence>
<evidence type="ECO:0000256" key="1">
    <source>
        <dbReference type="ARBA" id="ARBA00004123"/>
    </source>
</evidence>
<dbReference type="GO" id="GO:0003677">
    <property type="term" value="F:DNA binding"/>
    <property type="evidence" value="ECO:0007669"/>
    <property type="project" value="UniProtKB-KW"/>
</dbReference>
<dbReference type="Pfam" id="PF04082">
    <property type="entry name" value="Fungal_trans"/>
    <property type="match status" value="1"/>
</dbReference>
<sequence>MSVSNHVDSDACAKQAQILIADFIEDASLTTLQVMILLLMNEALCGRLQASSMYHAIACRTVFALGGHTLISDPPEDRSLTVQELEERQIRLLFWLCYLFDKDIALRSGQPPIMSDEFCDLTLPKNYLKNRFSSHDLTGPESARKPFLPNDLRLSILKAKAVRALYSVGSLRKSDAELLHTIRELDEELENWRTSIPAEYAPALSIRKDVKFGNNFSQLTSMLHIELHLDYHYLLNIIHCASGRCVVDWNESGQEMIFGLQSSLDISVEASRSTLIYLSEAAPRLAGEAFWVFIFYPVSALLSIFFNILRNPRHEYATHDVELLTLATKVIRSMPILKVTTHEVEYLRKMDAFIEELGRLSQAAITKAQNENA</sequence>
<evidence type="ECO:0000256" key="4">
    <source>
        <dbReference type="ARBA" id="ARBA00023163"/>
    </source>
</evidence>
<keyword evidence="6" id="KW-1133">Transmembrane helix</keyword>
<dbReference type="Proteomes" id="UP000517252">
    <property type="component" value="Unassembled WGS sequence"/>
</dbReference>
<keyword evidence="4" id="KW-0804">Transcription</keyword>
<dbReference type="GO" id="GO:0003700">
    <property type="term" value="F:DNA-binding transcription factor activity"/>
    <property type="evidence" value="ECO:0007669"/>
    <property type="project" value="InterPro"/>
</dbReference>
<evidence type="ECO:0000256" key="3">
    <source>
        <dbReference type="ARBA" id="ARBA00023125"/>
    </source>
</evidence>
<dbReference type="CDD" id="cd12148">
    <property type="entry name" value="fungal_TF_MHR"/>
    <property type="match status" value="1"/>
</dbReference>
<dbReference type="GO" id="GO:0005634">
    <property type="term" value="C:nucleus"/>
    <property type="evidence" value="ECO:0007669"/>
    <property type="project" value="UniProtKB-SubCell"/>
</dbReference>
<keyword evidence="2" id="KW-0805">Transcription regulation</keyword>
<keyword evidence="5" id="KW-0539">Nucleus</keyword>
<evidence type="ECO:0000313" key="9">
    <source>
        <dbReference type="Proteomes" id="UP000517252"/>
    </source>
</evidence>
<dbReference type="AlphaFoldDB" id="A0A6V8R1Z1"/>
<dbReference type="GO" id="GO:0006351">
    <property type="term" value="P:DNA-templated transcription"/>
    <property type="evidence" value="ECO:0007669"/>
    <property type="project" value="InterPro"/>
</dbReference>
<dbReference type="InterPro" id="IPR007219">
    <property type="entry name" value="XnlR_reg_dom"/>
</dbReference>
<evidence type="ECO:0000313" key="8">
    <source>
        <dbReference type="EMBL" id="GFP58869.1"/>
    </source>
</evidence>
<evidence type="ECO:0000256" key="5">
    <source>
        <dbReference type="ARBA" id="ARBA00023242"/>
    </source>
</evidence>
<dbReference type="SMART" id="SM00906">
    <property type="entry name" value="Fungal_trans"/>
    <property type="match status" value="1"/>
</dbReference>
<keyword evidence="3" id="KW-0238">DNA-binding</keyword>
<reference evidence="8 9" key="1">
    <citation type="submission" date="2020-07" db="EMBL/GenBank/DDBJ databases">
        <title>Trichoderma asperellum IC-1 whole genome shotgun sequence.</title>
        <authorList>
            <person name="Kanamasa S."/>
            <person name="Takahashi H."/>
        </authorList>
    </citation>
    <scope>NUCLEOTIDE SEQUENCE [LARGE SCALE GENOMIC DNA]</scope>
    <source>
        <strain evidence="8 9">IC-1</strain>
    </source>
</reference>
<feature type="transmembrane region" description="Helical" evidence="6">
    <location>
        <begin position="289"/>
        <end position="309"/>
    </location>
</feature>
<comment type="caution">
    <text evidence="8">The sequence shown here is derived from an EMBL/GenBank/DDBJ whole genome shotgun (WGS) entry which is preliminary data.</text>
</comment>
<dbReference type="PANTHER" id="PTHR46910:SF37">
    <property type="entry name" value="ZN(II)2CYS6 TRANSCRIPTION FACTOR (EUROFUNG)"/>
    <property type="match status" value="1"/>
</dbReference>
<organism evidence="8 9">
    <name type="scientific">Trichoderma asperellum</name>
    <name type="common">Filamentous fungus</name>
    <dbReference type="NCBI Taxonomy" id="101201"/>
    <lineage>
        <taxon>Eukaryota</taxon>
        <taxon>Fungi</taxon>
        <taxon>Dikarya</taxon>
        <taxon>Ascomycota</taxon>
        <taxon>Pezizomycotina</taxon>
        <taxon>Sordariomycetes</taxon>
        <taxon>Hypocreomycetidae</taxon>
        <taxon>Hypocreales</taxon>
        <taxon>Hypocreaceae</taxon>
        <taxon>Trichoderma</taxon>
    </lineage>
</organism>
<evidence type="ECO:0000256" key="2">
    <source>
        <dbReference type="ARBA" id="ARBA00023015"/>
    </source>
</evidence>
<feature type="domain" description="Xylanolytic transcriptional activator regulatory" evidence="7">
    <location>
        <begin position="51"/>
        <end position="130"/>
    </location>
</feature>
<dbReference type="EMBL" id="BLZH01000011">
    <property type="protein sequence ID" value="GFP58869.1"/>
    <property type="molecule type" value="Genomic_DNA"/>
</dbReference>
<gene>
    <name evidence="8" type="ORF">TASIC1_0011023600</name>
</gene>
<proteinExistence type="predicted"/>
<evidence type="ECO:0000259" key="7">
    <source>
        <dbReference type="SMART" id="SM00906"/>
    </source>
</evidence>
<name>A0A6V8R1Z1_TRIAP</name>
<protein>
    <submittedName>
        <fullName evidence="8">ABC-transporter-regulating transcription factor</fullName>
    </submittedName>
</protein>
<accession>A0A6V8R1Z1</accession>
<keyword evidence="6" id="KW-0472">Membrane</keyword>
<dbReference type="OrthoDB" id="4116913at2759"/>
<dbReference type="GO" id="GO:0008270">
    <property type="term" value="F:zinc ion binding"/>
    <property type="evidence" value="ECO:0007669"/>
    <property type="project" value="InterPro"/>
</dbReference>
<keyword evidence="6" id="KW-0812">Transmembrane</keyword>
<dbReference type="InterPro" id="IPR050987">
    <property type="entry name" value="AtrR-like"/>
</dbReference>
<comment type="subcellular location">
    <subcellularLocation>
        <location evidence="1">Nucleus</location>
    </subcellularLocation>
</comment>